<proteinExistence type="predicted"/>
<evidence type="ECO:0000313" key="3">
    <source>
        <dbReference type="Proteomes" id="UP000022835"/>
    </source>
</evidence>
<protein>
    <recommendedName>
        <fullName evidence="1">DUF1214 domain-containing protein</fullName>
    </recommendedName>
</protein>
<dbReference type="Pfam" id="PF06742">
    <property type="entry name" value="DUF1214"/>
    <property type="match status" value="1"/>
</dbReference>
<dbReference type="RefSeq" id="WP_036339802.1">
    <property type="nucleotide sequence ID" value="NZ_JALN02000001.1"/>
</dbReference>
<dbReference type="Proteomes" id="UP000022835">
    <property type="component" value="Unassembled WGS sequence"/>
</dbReference>
<comment type="caution">
    <text evidence="2">The sequence shown here is derived from an EMBL/GenBank/DDBJ whole genome shotgun (WGS) entry which is preliminary data.</text>
</comment>
<evidence type="ECO:0000313" key="2">
    <source>
        <dbReference type="EMBL" id="KDE98393.1"/>
    </source>
</evidence>
<dbReference type="OrthoDB" id="4667238at2"/>
<dbReference type="EMBL" id="JALN02000001">
    <property type="protein sequence ID" value="KDE98393.1"/>
    <property type="molecule type" value="Genomic_DNA"/>
</dbReference>
<organism evidence="2 3">
    <name type="scientific">Mycolicibacterium aromaticivorans JS19b1 = JCM 16368</name>
    <dbReference type="NCBI Taxonomy" id="1440774"/>
    <lineage>
        <taxon>Bacteria</taxon>
        <taxon>Bacillati</taxon>
        <taxon>Actinomycetota</taxon>
        <taxon>Actinomycetes</taxon>
        <taxon>Mycobacteriales</taxon>
        <taxon>Mycobacteriaceae</taxon>
        <taxon>Mycolicibacterium</taxon>
    </lineage>
</organism>
<sequence>MSGEKSLKAWEFVRKVLDDLTGQITEDARDERELLEGLRVLNRVIALCTELSVDIDPDHPHFVDMCTPSRFVGGPNPHGAYPLAMISGDRAYRVTGTRGTSTYLGIQVLAGTGMNPRRMSNYLSDRDLVLDAHGRFNIVFATTRPADSDLTGAQWIEIPADATSIVVRDYIADPDTEIPVQLNISLLGEVPPPAPLSDETLAAQLTAMGWTIVKLTTLHRTVRPDLLDTPNILITSGAENLGGENTTPDNLYMLGMFELEPHQNLQLTFLPPETRYWSVTLESIWHECLEPLLRSSSVTNKGVSPDPDGYVRLTIGAHDFGEGHWLDTGGRRRGFIVVRWLDNPNAPDVAVRLLDKEVQK</sequence>
<accession>A0A064CI36</accession>
<dbReference type="eggNOG" id="COG5361">
    <property type="taxonomic scope" value="Bacteria"/>
</dbReference>
<dbReference type="InterPro" id="IPR010621">
    <property type="entry name" value="DUF1214"/>
</dbReference>
<dbReference type="AlphaFoldDB" id="A0A064CI36"/>
<name>A0A064CI36_9MYCO</name>
<keyword evidence="3" id="KW-1185">Reference proteome</keyword>
<reference evidence="2" key="1">
    <citation type="submission" date="2014-05" db="EMBL/GenBank/DDBJ databases">
        <title>Genome sequence of Mycobacterium aromaticivorans strain JS19b1T (= DSM 45407T).</title>
        <authorList>
            <person name="Kwak Y."/>
            <person name="Park G.-S."/>
            <person name="Li Q.X."/>
            <person name="Lee S.-E."/>
            <person name="Shin J.-H."/>
        </authorList>
    </citation>
    <scope>NUCLEOTIDE SEQUENCE [LARGE SCALE GENOMIC DNA]</scope>
    <source>
        <strain evidence="2">JS19b1</strain>
    </source>
</reference>
<gene>
    <name evidence="2" type="ORF">Y900_005430</name>
</gene>
<feature type="domain" description="DUF1214" evidence="1">
    <location>
        <begin position="268"/>
        <end position="340"/>
    </location>
</feature>
<dbReference type="STRING" id="1440774.Y900_005430"/>
<evidence type="ECO:0000259" key="1">
    <source>
        <dbReference type="Pfam" id="PF06742"/>
    </source>
</evidence>